<dbReference type="SUPFAM" id="SSF63829">
    <property type="entry name" value="Calcium-dependent phosphotriesterase"/>
    <property type="match status" value="1"/>
</dbReference>
<proteinExistence type="predicted"/>
<dbReference type="PANTHER" id="PTHR42060">
    <property type="entry name" value="NHL REPEAT-CONTAINING PROTEIN-RELATED"/>
    <property type="match status" value="1"/>
</dbReference>
<dbReference type="STRING" id="1168221.R7Z4Q0"/>
<dbReference type="InterPro" id="IPR011042">
    <property type="entry name" value="6-blade_b-propeller_TolB-like"/>
</dbReference>
<gene>
    <name evidence="1" type="ORF">W97_08336</name>
</gene>
<dbReference type="HOGENOM" id="CLU_1927487_0_0_1"/>
<organism evidence="1 2">
    <name type="scientific">Coniosporium apollinis (strain CBS 100218)</name>
    <name type="common">Rock-inhabiting black yeast</name>
    <dbReference type="NCBI Taxonomy" id="1168221"/>
    <lineage>
        <taxon>Eukaryota</taxon>
        <taxon>Fungi</taxon>
        <taxon>Dikarya</taxon>
        <taxon>Ascomycota</taxon>
        <taxon>Pezizomycotina</taxon>
        <taxon>Dothideomycetes</taxon>
        <taxon>Dothideomycetes incertae sedis</taxon>
        <taxon>Coniosporium</taxon>
    </lineage>
</organism>
<evidence type="ECO:0008006" key="3">
    <source>
        <dbReference type="Google" id="ProtNLM"/>
    </source>
</evidence>
<protein>
    <recommendedName>
        <fullName evidence="3">SMP-30/Gluconolactonase/LRE-like region domain-containing protein</fullName>
    </recommendedName>
</protein>
<keyword evidence="2" id="KW-1185">Reference proteome</keyword>
<dbReference type="EMBL" id="JH767607">
    <property type="protein sequence ID" value="EON69150.1"/>
    <property type="molecule type" value="Genomic_DNA"/>
</dbReference>
<evidence type="ECO:0000313" key="1">
    <source>
        <dbReference type="EMBL" id="EON69150.1"/>
    </source>
</evidence>
<accession>R7Z4Q0</accession>
<dbReference type="Proteomes" id="UP000016924">
    <property type="component" value="Unassembled WGS sequence"/>
</dbReference>
<sequence length="131" mass="13990">MWILTGAAELVFTDKSMMGSADIATGINGIRRRGNATVVANGLLGPDDFELDDAEKNVYVTDIFANQMLRISTEGENVEVVANLAGPTSARWATRRRGKANLYVSTSGGFLQYAQGNVTVGGSVVRFDVNS</sequence>
<dbReference type="InterPro" id="IPR052998">
    <property type="entry name" value="Hetero-Diels-Alderase-like"/>
</dbReference>
<evidence type="ECO:0000313" key="2">
    <source>
        <dbReference type="Proteomes" id="UP000016924"/>
    </source>
</evidence>
<dbReference type="Gene3D" id="2.120.10.30">
    <property type="entry name" value="TolB, C-terminal domain"/>
    <property type="match status" value="1"/>
</dbReference>
<name>R7Z4Q0_CONA1</name>
<dbReference type="AlphaFoldDB" id="R7Z4Q0"/>
<dbReference type="OrthoDB" id="9977941at2759"/>
<dbReference type="GeneID" id="19905647"/>
<dbReference type="RefSeq" id="XP_007784467.1">
    <property type="nucleotide sequence ID" value="XM_007786277.1"/>
</dbReference>
<dbReference type="PANTHER" id="PTHR42060:SF1">
    <property type="entry name" value="NHL REPEAT-CONTAINING PROTEIN"/>
    <property type="match status" value="1"/>
</dbReference>
<reference evidence="2" key="1">
    <citation type="submission" date="2012-06" db="EMBL/GenBank/DDBJ databases">
        <title>The genome sequence of Coniosporium apollinis CBS 100218.</title>
        <authorList>
            <consortium name="The Broad Institute Genome Sequencing Platform"/>
            <person name="Cuomo C."/>
            <person name="Gorbushina A."/>
            <person name="Noack S."/>
            <person name="Walker B."/>
            <person name="Young S.K."/>
            <person name="Zeng Q."/>
            <person name="Gargeya S."/>
            <person name="Fitzgerald M."/>
            <person name="Haas B."/>
            <person name="Abouelleil A."/>
            <person name="Alvarado L."/>
            <person name="Arachchi H.M."/>
            <person name="Berlin A.M."/>
            <person name="Chapman S.B."/>
            <person name="Goldberg J."/>
            <person name="Griggs A."/>
            <person name="Gujja S."/>
            <person name="Hansen M."/>
            <person name="Howarth C."/>
            <person name="Imamovic A."/>
            <person name="Larimer J."/>
            <person name="McCowan C."/>
            <person name="Montmayeur A."/>
            <person name="Murphy C."/>
            <person name="Neiman D."/>
            <person name="Pearson M."/>
            <person name="Priest M."/>
            <person name="Roberts A."/>
            <person name="Saif S."/>
            <person name="Shea T."/>
            <person name="Sisk P."/>
            <person name="Sykes S."/>
            <person name="Wortman J."/>
            <person name="Nusbaum C."/>
            <person name="Birren B."/>
        </authorList>
    </citation>
    <scope>NUCLEOTIDE SEQUENCE [LARGE SCALE GENOMIC DNA]</scope>
    <source>
        <strain evidence="2">CBS 100218</strain>
    </source>
</reference>